<feature type="active site" description="Proton donor" evidence="12">
    <location>
        <position position="189"/>
    </location>
</feature>
<dbReference type="EMBL" id="CP035532">
    <property type="protein sequence ID" value="QBA22000.1"/>
    <property type="molecule type" value="Genomic_DNA"/>
</dbReference>
<evidence type="ECO:0000256" key="3">
    <source>
        <dbReference type="ARBA" id="ARBA00010136"/>
    </source>
</evidence>
<evidence type="ECO:0000313" key="15">
    <source>
        <dbReference type="EMBL" id="QBA22000.1"/>
    </source>
</evidence>
<dbReference type="Pfam" id="PF01433">
    <property type="entry name" value="Peptidase_M1"/>
    <property type="match status" value="1"/>
</dbReference>
<evidence type="ECO:0000256" key="7">
    <source>
        <dbReference type="ARBA" id="ARBA00022670"/>
    </source>
</evidence>
<dbReference type="GO" id="GO:0008270">
    <property type="term" value="F:zinc ion binding"/>
    <property type="evidence" value="ECO:0007669"/>
    <property type="project" value="InterPro"/>
</dbReference>
<dbReference type="Pfam" id="PF09127">
    <property type="entry name" value="Leuk-A4-hydro_C"/>
    <property type="match status" value="1"/>
</dbReference>
<dbReference type="EC" id="3.4.11.2" evidence="4"/>
<dbReference type="InterPro" id="IPR027268">
    <property type="entry name" value="Peptidase_M4/M1_CTD_sf"/>
</dbReference>
<dbReference type="SUPFAM" id="SSF55486">
    <property type="entry name" value="Metalloproteases ('zincins'), catalytic domain"/>
    <property type="match status" value="1"/>
</dbReference>
<evidence type="ECO:0000256" key="6">
    <source>
        <dbReference type="ARBA" id="ARBA00022490"/>
    </source>
</evidence>
<dbReference type="Gene3D" id="1.25.40.320">
    <property type="entry name" value="Peptidase M1, leukotriene A4 hydrolase/aminopeptidase C-terminal domain"/>
    <property type="match status" value="1"/>
</dbReference>
<dbReference type="Gene3D" id="1.10.390.10">
    <property type="entry name" value="Neutral Protease Domain 2"/>
    <property type="match status" value="1"/>
</dbReference>
<dbReference type="GO" id="GO:0008237">
    <property type="term" value="F:metallopeptidase activity"/>
    <property type="evidence" value="ECO:0007669"/>
    <property type="project" value="UniProtKB-KW"/>
</dbReference>
<dbReference type="GO" id="GO:0005737">
    <property type="term" value="C:cytoplasm"/>
    <property type="evidence" value="ECO:0007669"/>
    <property type="project" value="UniProtKB-SubCell"/>
</dbReference>
<feature type="binding site" evidence="13">
    <location>
        <position position="126"/>
    </location>
    <ligand>
        <name>Zn(2+)</name>
        <dbReference type="ChEBI" id="CHEBI:29105"/>
        <note>catalytic</note>
    </ligand>
</feature>
<keyword evidence="9" id="KW-0378">Hydrolase</keyword>
<evidence type="ECO:0000256" key="5">
    <source>
        <dbReference type="ARBA" id="ARBA00015611"/>
    </source>
</evidence>
<sequence>MKQPIPSYLIAIAIGNLEYKSLGDNCGIYAEPELLDAAAYEFADLSKMIHAAELIYGTYLWDQYDLLMLPYSFPFGGMENPRLTFLNPTLLAGDQSLVSVIAHELAHSWSGNLVTNASWEDIWLNEGFTVYFENRIMEHLYGTDVAKIHQVIEFEELQRSLKRLDVNDTKLKLDLFQRNPDEGLSDIAYIKGAFFLRTLEETVGRETFDSFIKKYFKDFSFKTLKTEEFVAYLEKNLLSDKGVKFNTKEWIYSAGIPKNCVKVNSNRLDKIQTIAKNIGQTKEQTKFKKIKRADHTTQEWISFIRHLPKDITPKELKAIDKQLSFKDCGNAEIMFEWYLVAINRGYTLVRPNMEQFLSRTGRLKYIEPLYESLVASHYESDHQFATRVFNQSKGNYHPIARQSITEITKLR</sequence>
<dbReference type="GO" id="GO:0006508">
    <property type="term" value="P:proteolysis"/>
    <property type="evidence" value="ECO:0007669"/>
    <property type="project" value="UniProtKB-KW"/>
</dbReference>
<dbReference type="AlphaFoldDB" id="A0A411DNW1"/>
<protein>
    <recommendedName>
        <fullName evidence="5">Aminopeptidase N</fullName>
        <ecNumber evidence="4">3.4.11.2</ecNumber>
    </recommendedName>
</protein>
<feature type="domain" description="Peptidase M1 leukotriene A4 hydrolase/aminopeptidase C-terminal" evidence="14">
    <location>
        <begin position="266"/>
        <end position="408"/>
    </location>
</feature>
<evidence type="ECO:0000256" key="1">
    <source>
        <dbReference type="ARBA" id="ARBA00000098"/>
    </source>
</evidence>
<dbReference type="SUPFAM" id="SSF48371">
    <property type="entry name" value="ARM repeat"/>
    <property type="match status" value="1"/>
</dbReference>
<dbReference type="SMART" id="SM01263">
    <property type="entry name" value="Leuk-A4-hydro_C"/>
    <property type="match status" value="1"/>
</dbReference>
<dbReference type="PANTHER" id="PTHR45726">
    <property type="entry name" value="LEUKOTRIENE A-4 HYDROLASE"/>
    <property type="match status" value="1"/>
</dbReference>
<evidence type="ECO:0000256" key="10">
    <source>
        <dbReference type="ARBA" id="ARBA00022833"/>
    </source>
</evidence>
<accession>A0A411DNW1</accession>
<dbReference type="GO" id="GO:0016285">
    <property type="term" value="F:alanyl aminopeptidase activity"/>
    <property type="evidence" value="ECO:0007669"/>
    <property type="project" value="UniProtKB-EC"/>
</dbReference>
<feature type="binding site" evidence="13">
    <location>
        <position position="107"/>
    </location>
    <ligand>
        <name>Zn(2+)</name>
        <dbReference type="ChEBI" id="CHEBI:29105"/>
        <note>catalytic</note>
    </ligand>
</feature>
<dbReference type="Gene3D" id="3.30.2010.30">
    <property type="match status" value="1"/>
</dbReference>
<dbReference type="InterPro" id="IPR001930">
    <property type="entry name" value="Peptidase_M1"/>
</dbReference>
<evidence type="ECO:0000256" key="4">
    <source>
        <dbReference type="ARBA" id="ARBA00012564"/>
    </source>
</evidence>
<evidence type="ECO:0000259" key="14">
    <source>
        <dbReference type="SMART" id="SM01263"/>
    </source>
</evidence>
<dbReference type="InterPro" id="IPR016024">
    <property type="entry name" value="ARM-type_fold"/>
</dbReference>
<proteinExistence type="inferred from homology"/>
<dbReference type="InterPro" id="IPR014782">
    <property type="entry name" value="Peptidase_M1_dom"/>
</dbReference>
<evidence type="ECO:0000256" key="9">
    <source>
        <dbReference type="ARBA" id="ARBA00022801"/>
    </source>
</evidence>
<name>A0A411DNW1_CHRID</name>
<gene>
    <name evidence="15" type="ORF">EU348_12705</name>
</gene>
<keyword evidence="8 13" id="KW-0479">Metal-binding</keyword>
<dbReference type="PRINTS" id="PR00756">
    <property type="entry name" value="ALADIPTASE"/>
</dbReference>
<evidence type="ECO:0000256" key="8">
    <source>
        <dbReference type="ARBA" id="ARBA00022723"/>
    </source>
</evidence>
<dbReference type="InterPro" id="IPR034015">
    <property type="entry name" value="M1_LTA4H"/>
</dbReference>
<keyword evidence="11" id="KW-0482">Metalloprotease</keyword>
<dbReference type="InterPro" id="IPR038502">
    <property type="entry name" value="M1_LTA-4_hydro/amino_C_sf"/>
</dbReference>
<dbReference type="FunFam" id="3.30.2010.30:FF:000001">
    <property type="entry name" value="Leukotriene A(4) hydrolase"/>
    <property type="match status" value="1"/>
</dbReference>
<feature type="binding site" evidence="13">
    <location>
        <position position="103"/>
    </location>
    <ligand>
        <name>Zn(2+)</name>
        <dbReference type="ChEBI" id="CHEBI:29105"/>
        <note>catalytic</note>
    </ligand>
</feature>
<evidence type="ECO:0000256" key="2">
    <source>
        <dbReference type="ARBA" id="ARBA00004496"/>
    </source>
</evidence>
<organism evidence="15">
    <name type="scientific">Chryseobacterium indologenes</name>
    <name type="common">Flavobacterium indologenes</name>
    <dbReference type="NCBI Taxonomy" id="253"/>
    <lineage>
        <taxon>Bacteria</taxon>
        <taxon>Pseudomonadati</taxon>
        <taxon>Bacteroidota</taxon>
        <taxon>Flavobacteriia</taxon>
        <taxon>Flavobacteriales</taxon>
        <taxon>Weeksellaceae</taxon>
        <taxon>Chryseobacterium group</taxon>
        <taxon>Chryseobacterium</taxon>
    </lineage>
</organism>
<comment type="similarity">
    <text evidence="3">Belongs to the peptidase M1 family.</text>
</comment>
<comment type="catalytic activity">
    <reaction evidence="1">
        <text>Release of an N-terminal amino acid, Xaa-|-Yaa- from a peptide, amide or arylamide. Xaa is preferably Ala, but may be most amino acids including Pro (slow action). When a terminal hydrophobic residue is followed by a prolyl residue, the two may be released as an intact Xaa-Pro dipeptide.</text>
        <dbReference type="EC" id="3.4.11.2"/>
    </reaction>
</comment>
<feature type="active site" description="Proton acceptor" evidence="12">
    <location>
        <position position="104"/>
    </location>
</feature>
<reference evidence="15" key="1">
    <citation type="submission" date="2019-01" db="EMBL/GenBank/DDBJ databases">
        <title>Whole Genome Sequencing for Putative Detection of Antimicrobial Resistance and Potential Virulence Factors in Chryseobacterium indologenes isolated from Nile Tilapia in Tanzania.</title>
        <authorList>
            <person name="Mwega E."/>
            <person name="Mutoloki S."/>
            <person name="Mugimba K."/>
            <person name="Colquhoun D."/>
            <person name="Mdegela R."/>
            <person name="Evensen O."/>
            <person name="Wasteson Y."/>
        </authorList>
    </citation>
    <scope>NUCLEOTIDE SEQUENCE [LARGE SCALE GENOMIC DNA]</scope>
    <source>
        <strain evidence="15">StR 01</strain>
    </source>
</reference>
<evidence type="ECO:0000256" key="12">
    <source>
        <dbReference type="PIRSR" id="PIRSR634015-1"/>
    </source>
</evidence>
<dbReference type="InterPro" id="IPR015211">
    <property type="entry name" value="Peptidase_M1_C"/>
</dbReference>
<comment type="subcellular location">
    <subcellularLocation>
        <location evidence="2">Cytoplasm</location>
    </subcellularLocation>
</comment>
<dbReference type="PANTHER" id="PTHR45726:SF3">
    <property type="entry name" value="LEUKOTRIENE A-4 HYDROLASE"/>
    <property type="match status" value="1"/>
</dbReference>
<comment type="cofactor">
    <cofactor evidence="13">
        <name>Zn(2+)</name>
        <dbReference type="ChEBI" id="CHEBI:29105"/>
    </cofactor>
    <text evidence="13">Binds 1 zinc ion per subunit.</text>
</comment>
<keyword evidence="6" id="KW-0963">Cytoplasm</keyword>
<keyword evidence="10 13" id="KW-0862">Zinc</keyword>
<evidence type="ECO:0000256" key="11">
    <source>
        <dbReference type="ARBA" id="ARBA00023049"/>
    </source>
</evidence>
<keyword evidence="7" id="KW-0645">Protease</keyword>
<evidence type="ECO:0000256" key="13">
    <source>
        <dbReference type="PIRSR" id="PIRSR634015-3"/>
    </source>
</evidence>